<keyword evidence="2" id="KW-1003">Cell membrane</keyword>
<dbReference type="GO" id="GO:0005886">
    <property type="term" value="C:plasma membrane"/>
    <property type="evidence" value="ECO:0007669"/>
    <property type="project" value="UniProtKB-SubCell"/>
</dbReference>
<evidence type="ECO:0000256" key="10">
    <source>
        <dbReference type="ARBA" id="ARBA00023180"/>
    </source>
</evidence>
<evidence type="ECO:0000256" key="13">
    <source>
        <dbReference type="SAM" id="Phobius"/>
    </source>
</evidence>
<evidence type="ECO:0000256" key="8">
    <source>
        <dbReference type="ARBA" id="ARBA00022989"/>
    </source>
</evidence>
<dbReference type="InterPro" id="IPR002126">
    <property type="entry name" value="Cadherin-like_dom"/>
</dbReference>
<feature type="domain" description="Cadherin" evidence="14">
    <location>
        <begin position="268"/>
        <end position="364"/>
    </location>
</feature>
<keyword evidence="6 11" id="KW-0106">Calcium</keyword>
<evidence type="ECO:0000313" key="16">
    <source>
        <dbReference type="Proteomes" id="UP000735302"/>
    </source>
</evidence>
<evidence type="ECO:0000256" key="3">
    <source>
        <dbReference type="ARBA" id="ARBA00022692"/>
    </source>
</evidence>
<evidence type="ECO:0000256" key="7">
    <source>
        <dbReference type="ARBA" id="ARBA00022889"/>
    </source>
</evidence>
<keyword evidence="10" id="KW-0325">Glycoprotein</keyword>
<comment type="subcellular location">
    <subcellularLocation>
        <location evidence="1">Cell membrane</location>
        <topology evidence="1">Single-pass type I membrane protein</topology>
    </subcellularLocation>
</comment>
<feature type="non-terminal residue" evidence="15">
    <location>
        <position position="788"/>
    </location>
</feature>
<dbReference type="InterPro" id="IPR015919">
    <property type="entry name" value="Cadherin-like_sf"/>
</dbReference>
<dbReference type="FunFam" id="2.60.40.60:FF:000033">
    <property type="entry name" value="FAT atypical cadherin 1"/>
    <property type="match status" value="1"/>
</dbReference>
<evidence type="ECO:0000313" key="15">
    <source>
        <dbReference type="EMBL" id="GFN77953.1"/>
    </source>
</evidence>
<dbReference type="PRINTS" id="PR00205">
    <property type="entry name" value="CADHERIN"/>
</dbReference>
<organism evidence="15 16">
    <name type="scientific">Plakobranchus ocellatus</name>
    <dbReference type="NCBI Taxonomy" id="259542"/>
    <lineage>
        <taxon>Eukaryota</taxon>
        <taxon>Metazoa</taxon>
        <taxon>Spiralia</taxon>
        <taxon>Lophotrochozoa</taxon>
        <taxon>Mollusca</taxon>
        <taxon>Gastropoda</taxon>
        <taxon>Heterobranchia</taxon>
        <taxon>Euthyneura</taxon>
        <taxon>Panpulmonata</taxon>
        <taxon>Sacoglossa</taxon>
        <taxon>Placobranchoidea</taxon>
        <taxon>Plakobranchidae</taxon>
        <taxon>Plakobranchus</taxon>
    </lineage>
</organism>
<keyword evidence="4" id="KW-0732">Signal</keyword>
<dbReference type="FunFam" id="2.60.40.60:FF:000092">
    <property type="entry name" value="Protocadherin 8"/>
    <property type="match status" value="1"/>
</dbReference>
<evidence type="ECO:0000256" key="2">
    <source>
        <dbReference type="ARBA" id="ARBA00022475"/>
    </source>
</evidence>
<dbReference type="GO" id="GO:0005509">
    <property type="term" value="F:calcium ion binding"/>
    <property type="evidence" value="ECO:0007669"/>
    <property type="project" value="UniProtKB-UniRule"/>
</dbReference>
<dbReference type="GO" id="GO:0007156">
    <property type="term" value="P:homophilic cell adhesion via plasma membrane adhesion molecules"/>
    <property type="evidence" value="ECO:0007669"/>
    <property type="project" value="InterPro"/>
</dbReference>
<evidence type="ECO:0000256" key="5">
    <source>
        <dbReference type="ARBA" id="ARBA00022737"/>
    </source>
</evidence>
<keyword evidence="3 13" id="KW-0812">Transmembrane</keyword>
<dbReference type="InterPro" id="IPR020894">
    <property type="entry name" value="Cadherin_CS"/>
</dbReference>
<dbReference type="Pfam" id="PF00028">
    <property type="entry name" value="Cadherin"/>
    <property type="match status" value="5"/>
</dbReference>
<accession>A0AAV3Y4S2</accession>
<protein>
    <submittedName>
        <fullName evidence="15">Protocadherin-11 x-linked</fullName>
    </submittedName>
</protein>
<evidence type="ECO:0000256" key="1">
    <source>
        <dbReference type="ARBA" id="ARBA00004251"/>
    </source>
</evidence>
<keyword evidence="8 13" id="KW-1133">Transmembrane helix</keyword>
<comment type="caution">
    <text evidence="15">The sequence shown here is derived from an EMBL/GenBank/DDBJ whole genome shotgun (WGS) entry which is preliminary data.</text>
</comment>
<feature type="domain" description="Cadherin" evidence="14">
    <location>
        <begin position="152"/>
        <end position="259"/>
    </location>
</feature>
<dbReference type="FunFam" id="2.60.40.60:FF:000020">
    <property type="entry name" value="Dachsous cadherin-related 1b"/>
    <property type="match status" value="1"/>
</dbReference>
<proteinExistence type="predicted"/>
<evidence type="ECO:0000256" key="9">
    <source>
        <dbReference type="ARBA" id="ARBA00023136"/>
    </source>
</evidence>
<dbReference type="AlphaFoldDB" id="A0AAV3Y4S2"/>
<dbReference type="SMART" id="SM00112">
    <property type="entry name" value="CA"/>
    <property type="match status" value="6"/>
</dbReference>
<feature type="domain" description="Cadherin" evidence="14">
    <location>
        <begin position="467"/>
        <end position="570"/>
    </location>
</feature>
<feature type="domain" description="Cadherin" evidence="14">
    <location>
        <begin position="103"/>
        <end position="151"/>
    </location>
</feature>
<keyword evidence="9 13" id="KW-0472">Membrane</keyword>
<evidence type="ECO:0000256" key="4">
    <source>
        <dbReference type="ARBA" id="ARBA00022729"/>
    </source>
</evidence>
<feature type="domain" description="Cadherin" evidence="14">
    <location>
        <begin position="365"/>
        <end position="466"/>
    </location>
</feature>
<dbReference type="PROSITE" id="PS00232">
    <property type="entry name" value="CADHERIN_1"/>
    <property type="match status" value="3"/>
</dbReference>
<keyword evidence="16" id="KW-1185">Reference proteome</keyword>
<name>A0AAV3Y4S2_9GAST</name>
<feature type="transmembrane region" description="Helical" evidence="13">
    <location>
        <begin position="689"/>
        <end position="713"/>
    </location>
</feature>
<keyword evidence="7" id="KW-0130">Cell adhesion</keyword>
<dbReference type="FunFam" id="2.60.40.60:FF:000005">
    <property type="entry name" value="Protocadherin 9"/>
    <property type="match status" value="1"/>
</dbReference>
<sequence>MCLVMNTSYNLSWYLLMSSGTILVPAPSGQNGDYLRVITMSSPMIQTYYRSSSSRFIPMPDARTAADVPEISDGLLYVGSTTMSCTEVSRCILMQILSERVFVVIRKDLDRETRPVHALTLVARDGGSPSLTGEVKIRVTVNDVNDNAPKFLQPSYNVSLPETAVEGTSVVRVGATDDDTEQFGVKEYRFNPQDVDDVARFFAIDADTGTITVAGSLLERQGKTLRLLVECLDKGVPPLVSRAEVDVTVQDTVNSAPIISHNVMFGGTVSEIARSGTVVAVFEVEDRDAGLNGIVTCSIVSDAFELQPLAVDEYKVIVVRRLDRESEPIHNVTILCEDAGSPSMSDSVTFMVKVKDENDNEPRFTQHLYEKTIPENNRPNQALLRVTATDVDVGENARVSYALVDADPVLRVDTRGNIMAIRPLDHEDHEQLRFKVMATDNGKTPKSTTADVIITIEDLNDEVPTFKKARYEFPVKENEKGNTTVNVNPLVATDRDEGENGRITYRLSPTVSPFKIRPDGVIITKEPLNREQRQQYTLTVEAIDSGTPRLTGTTTVVVRVIDKNDHAPRIIYPRNGNSTVALAFDARPGSVVLSVLAEDEDEGLNKDLEFHLASGSGRGIFDLNRSTGELVLSRVLGVKDIGPHRLTVVVTDRSPMFPLASNSSFEVVVYAPNVSDPESQDKDREREHVMVVIILGVVTGAVTVAVIITIAVIKRTDSQTRKYLEGRAKMASEVERLESGKMSVGYIISNGGQDGSSTRSPGDKDGGDGKGGKEGGDPSQDEGFADKS</sequence>
<feature type="region of interest" description="Disordered" evidence="12">
    <location>
        <begin position="745"/>
        <end position="788"/>
    </location>
</feature>
<evidence type="ECO:0000256" key="6">
    <source>
        <dbReference type="ARBA" id="ARBA00022837"/>
    </source>
</evidence>
<feature type="domain" description="Cadherin" evidence="14">
    <location>
        <begin position="585"/>
        <end position="679"/>
    </location>
</feature>
<dbReference type="Gene3D" id="2.60.40.60">
    <property type="entry name" value="Cadherins"/>
    <property type="match status" value="6"/>
</dbReference>
<evidence type="ECO:0000259" key="14">
    <source>
        <dbReference type="PROSITE" id="PS50268"/>
    </source>
</evidence>
<keyword evidence="5" id="KW-0677">Repeat</keyword>
<dbReference type="SUPFAM" id="SSF49313">
    <property type="entry name" value="Cadherin-like"/>
    <property type="match status" value="6"/>
</dbReference>
<dbReference type="Proteomes" id="UP000735302">
    <property type="component" value="Unassembled WGS sequence"/>
</dbReference>
<gene>
    <name evidence="15" type="ORF">PoB_000445900</name>
</gene>
<dbReference type="EMBL" id="BLXT01000514">
    <property type="protein sequence ID" value="GFN77953.1"/>
    <property type="molecule type" value="Genomic_DNA"/>
</dbReference>
<dbReference type="PANTHER" id="PTHR24026">
    <property type="entry name" value="FAT ATYPICAL CADHERIN-RELATED"/>
    <property type="match status" value="1"/>
</dbReference>
<evidence type="ECO:0000256" key="12">
    <source>
        <dbReference type="SAM" id="MobiDB-lite"/>
    </source>
</evidence>
<dbReference type="PROSITE" id="PS50268">
    <property type="entry name" value="CADHERIN_2"/>
    <property type="match status" value="6"/>
</dbReference>
<reference evidence="15 16" key="1">
    <citation type="journal article" date="2021" name="Elife">
        <title>Chloroplast acquisition without the gene transfer in kleptoplastic sea slugs, Plakobranchus ocellatus.</title>
        <authorList>
            <person name="Maeda T."/>
            <person name="Takahashi S."/>
            <person name="Yoshida T."/>
            <person name="Shimamura S."/>
            <person name="Takaki Y."/>
            <person name="Nagai Y."/>
            <person name="Toyoda A."/>
            <person name="Suzuki Y."/>
            <person name="Arimoto A."/>
            <person name="Ishii H."/>
            <person name="Satoh N."/>
            <person name="Nishiyama T."/>
            <person name="Hasebe M."/>
            <person name="Maruyama T."/>
            <person name="Minagawa J."/>
            <person name="Obokata J."/>
            <person name="Shigenobu S."/>
        </authorList>
    </citation>
    <scope>NUCLEOTIDE SEQUENCE [LARGE SCALE GENOMIC DNA]</scope>
</reference>
<feature type="compositionally biased region" description="Basic and acidic residues" evidence="12">
    <location>
        <begin position="761"/>
        <end position="776"/>
    </location>
</feature>
<dbReference type="PANTHER" id="PTHR24026:SF133">
    <property type="entry name" value="CADHERIN-RELATED FAMILY MEMBER 2"/>
    <property type="match status" value="1"/>
</dbReference>
<dbReference type="CDD" id="cd11304">
    <property type="entry name" value="Cadherin_repeat"/>
    <property type="match status" value="6"/>
</dbReference>
<evidence type="ECO:0000256" key="11">
    <source>
        <dbReference type="PROSITE-ProRule" id="PRU00043"/>
    </source>
</evidence>